<dbReference type="InterPro" id="IPR038277">
    <property type="entry name" value="UreF_sf"/>
</dbReference>
<comment type="subunit">
    <text evidence="3">UreD, UreF and UreG form a complex that acts as a GTP-hydrolysis-dependent molecular chaperone, activating the urease apoprotein by helping to assemble the nickel containing metallocenter of UreC. The UreE protein probably delivers the nickel.</text>
</comment>
<dbReference type="Proteomes" id="UP000182652">
    <property type="component" value="Unassembled WGS sequence"/>
</dbReference>
<evidence type="ECO:0000256" key="2">
    <source>
        <dbReference type="ARBA" id="ARBA00023186"/>
    </source>
</evidence>
<dbReference type="STRING" id="156980.SAMN04489745_1935"/>
<evidence type="ECO:0000313" key="4">
    <source>
        <dbReference type="EMBL" id="SEC04880.1"/>
    </source>
</evidence>
<dbReference type="Pfam" id="PF01730">
    <property type="entry name" value="UreF"/>
    <property type="match status" value="1"/>
</dbReference>
<dbReference type="PIRSF" id="PIRSF009467">
    <property type="entry name" value="Ureas_acces_UreF"/>
    <property type="match status" value="1"/>
</dbReference>
<keyword evidence="2 3" id="KW-0143">Chaperone</keyword>
<dbReference type="RefSeq" id="WP_066212140.1">
    <property type="nucleotide sequence ID" value="NZ_FNSN01000003.1"/>
</dbReference>
<keyword evidence="1 3" id="KW-0996">Nickel insertion</keyword>
<reference evidence="4 5" key="1">
    <citation type="submission" date="2016-10" db="EMBL/GenBank/DDBJ databases">
        <authorList>
            <person name="de Groot N.N."/>
        </authorList>
    </citation>
    <scope>NUCLEOTIDE SEQUENCE [LARGE SCALE GENOMIC DNA]</scope>
    <source>
        <strain evidence="4 5">DSM 10495</strain>
    </source>
</reference>
<evidence type="ECO:0000256" key="1">
    <source>
        <dbReference type="ARBA" id="ARBA00022988"/>
    </source>
</evidence>
<gene>
    <name evidence="3" type="primary">ureF</name>
    <name evidence="4" type="ORF">SAMN04489745_1935</name>
</gene>
<keyword evidence="5" id="KW-1185">Reference proteome</keyword>
<comment type="similarity">
    <text evidence="3">Belongs to the UreF family.</text>
</comment>
<sequence>MSRPAPSLAALLQLTDSALPTGAFSHSFGLEPYLDSGEVTDEHTLLAWLEGYLSTQLTFTDAIAVRRACRLAAGLGDHPGGAALDGLQDLDAELGALLIPRQLREASLRMGRRLLEIARESFPSPAVEAYADAVAAGDCQGHFVLAFALAAHGLGFDEGTVVEAHLSAALTSLAYNAVRAIPLGQLSGQRVLAGVRARVPAAVERSRTADERHFGAAAPALEIHQMRHEHQRARMFAS</sequence>
<dbReference type="HAMAP" id="MF_01385">
    <property type="entry name" value="UreF"/>
    <property type="match status" value="1"/>
</dbReference>
<comment type="subcellular location">
    <subcellularLocation>
        <location evidence="3">Cytoplasm</location>
    </subcellularLocation>
</comment>
<accession>A0A1H4PBU8</accession>
<proteinExistence type="inferred from homology"/>
<dbReference type="GO" id="GO:0016151">
    <property type="term" value="F:nickel cation binding"/>
    <property type="evidence" value="ECO:0007669"/>
    <property type="project" value="UniProtKB-UniRule"/>
</dbReference>
<evidence type="ECO:0000256" key="3">
    <source>
        <dbReference type="HAMAP-Rule" id="MF_01385"/>
    </source>
</evidence>
<dbReference type="Gene3D" id="1.10.4190.10">
    <property type="entry name" value="Urease accessory protein UreF"/>
    <property type="match status" value="1"/>
</dbReference>
<dbReference type="PANTHER" id="PTHR33620:SF1">
    <property type="entry name" value="UREASE ACCESSORY PROTEIN F"/>
    <property type="match status" value="1"/>
</dbReference>
<dbReference type="AlphaFoldDB" id="A0A1H4PBU8"/>
<protein>
    <recommendedName>
        <fullName evidence="3">Urease accessory protein UreF</fullName>
    </recommendedName>
</protein>
<dbReference type="InterPro" id="IPR002639">
    <property type="entry name" value="UreF"/>
</dbReference>
<organism evidence="4 5">
    <name type="scientific">Arthrobacter woluwensis</name>
    <dbReference type="NCBI Taxonomy" id="156980"/>
    <lineage>
        <taxon>Bacteria</taxon>
        <taxon>Bacillati</taxon>
        <taxon>Actinomycetota</taxon>
        <taxon>Actinomycetes</taxon>
        <taxon>Micrococcales</taxon>
        <taxon>Micrococcaceae</taxon>
        <taxon>Arthrobacter</taxon>
    </lineage>
</organism>
<name>A0A1H4PBU8_9MICC</name>
<dbReference type="GO" id="GO:0005737">
    <property type="term" value="C:cytoplasm"/>
    <property type="evidence" value="ECO:0007669"/>
    <property type="project" value="UniProtKB-SubCell"/>
</dbReference>
<keyword evidence="3" id="KW-0963">Cytoplasm</keyword>
<comment type="function">
    <text evidence="3">Required for maturation of urease via the functional incorporation of the urease nickel metallocenter.</text>
</comment>
<evidence type="ECO:0000313" key="5">
    <source>
        <dbReference type="Proteomes" id="UP000182652"/>
    </source>
</evidence>
<dbReference type="EMBL" id="FNSN01000003">
    <property type="protein sequence ID" value="SEC04880.1"/>
    <property type="molecule type" value="Genomic_DNA"/>
</dbReference>
<dbReference type="PANTHER" id="PTHR33620">
    <property type="entry name" value="UREASE ACCESSORY PROTEIN F"/>
    <property type="match status" value="1"/>
</dbReference>